<dbReference type="PANTHER" id="PTHR45753:SF1">
    <property type="entry name" value="ORNITHINE CARBAMOYLTRANSFERASE, CATABOLIC"/>
    <property type="match status" value="1"/>
</dbReference>
<dbReference type="InterPro" id="IPR002292">
    <property type="entry name" value="Orn/put_carbamltrans"/>
</dbReference>
<dbReference type="GO" id="GO:0019240">
    <property type="term" value="P:citrulline biosynthetic process"/>
    <property type="evidence" value="ECO:0007669"/>
    <property type="project" value="TreeGrafter"/>
</dbReference>
<dbReference type="Proteomes" id="UP000031620">
    <property type="component" value="Chromosome"/>
</dbReference>
<comment type="subcellular location">
    <subcellularLocation>
        <location evidence="1 7">Cytoplasm</location>
    </subcellularLocation>
</comment>
<dbReference type="PANTHER" id="PTHR45753">
    <property type="entry name" value="ORNITHINE CARBAMOYLTRANSFERASE, MITOCHONDRIAL"/>
    <property type="match status" value="1"/>
</dbReference>
<feature type="domain" description="Aspartate/ornithine carbamoyltransferase Asp/Orn-binding" evidence="8">
    <location>
        <begin position="153"/>
        <end position="326"/>
    </location>
</feature>
<dbReference type="PRINTS" id="PR00100">
    <property type="entry name" value="AOTCASE"/>
</dbReference>
<dbReference type="AlphaFoldDB" id="A0A0A1GUD2"/>
<evidence type="ECO:0000256" key="7">
    <source>
        <dbReference type="HAMAP-Rule" id="MF_01109"/>
    </source>
</evidence>
<dbReference type="EC" id="2.1.3.3" evidence="3 7"/>
<evidence type="ECO:0000256" key="3">
    <source>
        <dbReference type="ARBA" id="ARBA00013007"/>
    </source>
</evidence>
<dbReference type="HAMAP" id="MF_01109">
    <property type="entry name" value="OTCase"/>
    <property type="match status" value="1"/>
</dbReference>
<proteinExistence type="inferred from homology"/>
<dbReference type="Pfam" id="PF02729">
    <property type="entry name" value="OTCace_N"/>
    <property type="match status" value="1"/>
</dbReference>
<dbReference type="Gene3D" id="3.40.50.1370">
    <property type="entry name" value="Aspartate/ornithine carbamoyltransferase"/>
    <property type="match status" value="2"/>
</dbReference>
<dbReference type="GO" id="GO:0004585">
    <property type="term" value="F:ornithine carbamoyltransferase activity"/>
    <property type="evidence" value="ECO:0007669"/>
    <property type="project" value="UniProtKB-UniRule"/>
</dbReference>
<keyword evidence="4 7" id="KW-0963">Cytoplasm</keyword>
<dbReference type="NCBIfam" id="TIGR00658">
    <property type="entry name" value="orni_carb_tr"/>
    <property type="match status" value="1"/>
</dbReference>
<dbReference type="HOGENOM" id="CLU_043846_3_1_9"/>
<comment type="catalytic activity">
    <reaction evidence="6 7">
        <text>carbamoyl phosphate + L-ornithine = L-citrulline + phosphate + H(+)</text>
        <dbReference type="Rhea" id="RHEA:19513"/>
        <dbReference type="ChEBI" id="CHEBI:15378"/>
        <dbReference type="ChEBI" id="CHEBI:43474"/>
        <dbReference type="ChEBI" id="CHEBI:46911"/>
        <dbReference type="ChEBI" id="CHEBI:57743"/>
        <dbReference type="ChEBI" id="CHEBI:58228"/>
        <dbReference type="EC" id="2.1.3.3"/>
    </reaction>
</comment>
<reference evidence="10" key="1">
    <citation type="submission" date="2014-11" db="EMBL/GenBank/DDBJ databases">
        <title>Complete genome sequence and analysis of Lactobacillus hokkaidonensis LOOC260T.</title>
        <authorList>
            <person name="Tanizawa Y."/>
            <person name="Tohno M."/>
            <person name="Kaminuma E."/>
            <person name="Nakamura Y."/>
            <person name="Arita M."/>
        </authorList>
    </citation>
    <scope>NUCLEOTIDE SEQUENCE [LARGE SCALE GENOMIC DNA]</scope>
    <source>
        <strain evidence="10">LOOC260</strain>
    </source>
</reference>
<feature type="binding site" evidence="7">
    <location>
        <begin position="271"/>
        <end position="272"/>
    </location>
    <ligand>
        <name>carbamoyl phosphate</name>
        <dbReference type="ChEBI" id="CHEBI:58228"/>
    </ligand>
</feature>
<dbReference type="RefSeq" id="WP_041092004.1">
    <property type="nucleotide sequence ID" value="NZ_AP014680.1"/>
</dbReference>
<dbReference type="InterPro" id="IPR024904">
    <property type="entry name" value="OTCase_ArgI"/>
</dbReference>
<dbReference type="GO" id="GO:0016597">
    <property type="term" value="F:amino acid binding"/>
    <property type="evidence" value="ECO:0007669"/>
    <property type="project" value="InterPro"/>
</dbReference>
<feature type="domain" description="Aspartate/ornithine carbamoyltransferase carbamoyl-P binding" evidence="9">
    <location>
        <begin position="7"/>
        <end position="147"/>
    </location>
</feature>
<feature type="binding site" evidence="7">
    <location>
        <begin position="56"/>
        <end position="59"/>
    </location>
    <ligand>
        <name>carbamoyl phosphate</name>
        <dbReference type="ChEBI" id="CHEBI:58228"/>
    </ligand>
</feature>
<feature type="binding site" evidence="7">
    <location>
        <position position="230"/>
    </location>
    <ligand>
        <name>L-ornithine</name>
        <dbReference type="ChEBI" id="CHEBI:46911"/>
    </ligand>
</feature>
<dbReference type="PROSITE" id="PS00097">
    <property type="entry name" value="CARBAMOYLTRANSFERASE"/>
    <property type="match status" value="1"/>
</dbReference>
<dbReference type="STRING" id="1291742.LOOC260_100350"/>
<name>A0A0A1GUD2_9LACO</name>
<protein>
    <recommendedName>
        <fullName evidence="3 7">Ornithine carbamoyltransferase</fullName>
        <shortName evidence="7">OTCase</shortName>
        <ecNumber evidence="3 7">2.1.3.3</ecNumber>
    </recommendedName>
</protein>
<dbReference type="Pfam" id="PF00185">
    <property type="entry name" value="OTCace"/>
    <property type="match status" value="1"/>
</dbReference>
<evidence type="ECO:0000259" key="9">
    <source>
        <dbReference type="Pfam" id="PF02729"/>
    </source>
</evidence>
<dbReference type="InterPro" id="IPR006132">
    <property type="entry name" value="Asp/Orn_carbamoyltranf_P-bd"/>
</dbReference>
<dbReference type="InterPro" id="IPR006131">
    <property type="entry name" value="Asp_carbamoyltransf_Asp/Orn-bd"/>
</dbReference>
<feature type="binding site" evidence="7">
    <location>
        <position position="166"/>
    </location>
    <ligand>
        <name>L-ornithine</name>
        <dbReference type="ChEBI" id="CHEBI:46911"/>
    </ligand>
</feature>
<evidence type="ECO:0000256" key="4">
    <source>
        <dbReference type="ARBA" id="ARBA00022490"/>
    </source>
</evidence>
<dbReference type="FunFam" id="3.40.50.1370:FF:000008">
    <property type="entry name" value="Ornithine carbamoyltransferase"/>
    <property type="match status" value="1"/>
</dbReference>
<accession>A0A0A1GUD2</accession>
<gene>
    <name evidence="10" type="primary">argF</name>
    <name evidence="10" type="ORF">LOOC260_100350</name>
</gene>
<evidence type="ECO:0000256" key="2">
    <source>
        <dbReference type="ARBA" id="ARBA00007805"/>
    </source>
</evidence>
<keyword evidence="5 7" id="KW-0808">Transferase</keyword>
<dbReference type="PRINTS" id="PR00102">
    <property type="entry name" value="OTCASE"/>
</dbReference>
<feature type="binding site" evidence="7">
    <location>
        <position position="83"/>
    </location>
    <ligand>
        <name>carbamoyl phosphate</name>
        <dbReference type="ChEBI" id="CHEBI:58228"/>
    </ligand>
</feature>
<evidence type="ECO:0000259" key="8">
    <source>
        <dbReference type="Pfam" id="PF00185"/>
    </source>
</evidence>
<dbReference type="GO" id="GO:0005737">
    <property type="term" value="C:cytoplasm"/>
    <property type="evidence" value="ECO:0007669"/>
    <property type="project" value="UniProtKB-SubCell"/>
</dbReference>
<dbReference type="SUPFAM" id="SSF53671">
    <property type="entry name" value="Aspartate/ornithine carbamoyltransferase"/>
    <property type="match status" value="1"/>
</dbReference>
<evidence type="ECO:0000256" key="6">
    <source>
        <dbReference type="ARBA" id="ARBA00048772"/>
    </source>
</evidence>
<sequence>MNHFQGKSFLKELDFSPAELNYLIDFAAHLKQLKQQNIPHQYLLGKNIALLFEKTSTRTRSAFTVGATDLGAHPEFLGKDDIQFGKKESTVDTAKVLGRMFDGIEYRGYAQATVETLAQYSGVPVWNGLTNEWHPTQMIADFLTLKEHFGYLKGLTLTYLGDGRNNMGNSLLITAAKLGVNIHIAAPKTLWPKQEIIDQAKQNAKASGSHVLLTEDHLAAVVGADALYTDVWISMGEKIDVAARINALRPYQIDQELLAATNKAETVVMHCLPAYHNHDTAVGKKLGEQFGMDAIEITDDVFNGSQSLVFTEAENRLHAIKAIIAATLGNLFIPDLSVQ</sequence>
<feature type="binding site" evidence="7">
    <location>
        <begin position="134"/>
        <end position="137"/>
    </location>
    <ligand>
        <name>carbamoyl phosphate</name>
        <dbReference type="ChEBI" id="CHEBI:58228"/>
    </ligand>
</feature>
<evidence type="ECO:0000313" key="10">
    <source>
        <dbReference type="EMBL" id="BAP84614.1"/>
    </source>
</evidence>
<feature type="binding site" evidence="7">
    <location>
        <begin position="234"/>
        <end position="235"/>
    </location>
    <ligand>
        <name>L-ornithine</name>
        <dbReference type="ChEBI" id="CHEBI:46911"/>
    </ligand>
</feature>
<comment type="similarity">
    <text evidence="2 7">Belongs to the aspartate/ornithine carbamoyltransferase superfamily. OTCase family.</text>
</comment>
<dbReference type="InterPro" id="IPR036901">
    <property type="entry name" value="Asp/Orn_carbamoylTrfase_sf"/>
</dbReference>
<evidence type="ECO:0000256" key="1">
    <source>
        <dbReference type="ARBA" id="ARBA00004496"/>
    </source>
</evidence>
<dbReference type="EMBL" id="AP014680">
    <property type="protein sequence ID" value="BAP84614.1"/>
    <property type="molecule type" value="Genomic_DNA"/>
</dbReference>
<organism evidence="10">
    <name type="scientific">Paucilactobacillus hokkaidonensis JCM 18461</name>
    <dbReference type="NCBI Taxonomy" id="1291742"/>
    <lineage>
        <taxon>Bacteria</taxon>
        <taxon>Bacillati</taxon>
        <taxon>Bacillota</taxon>
        <taxon>Bacilli</taxon>
        <taxon>Lactobacillales</taxon>
        <taxon>Lactobacillaceae</taxon>
        <taxon>Paucilactobacillus</taxon>
    </lineage>
</organism>
<evidence type="ECO:0000256" key="5">
    <source>
        <dbReference type="ARBA" id="ARBA00022679"/>
    </source>
</evidence>
<dbReference type="KEGG" id="lho:LOOC260_100350"/>
<feature type="binding site" evidence="7">
    <location>
        <position position="107"/>
    </location>
    <ligand>
        <name>carbamoyl phosphate</name>
        <dbReference type="ChEBI" id="CHEBI:58228"/>
    </ligand>
</feature>
<feature type="binding site" evidence="7">
    <location>
        <position position="316"/>
    </location>
    <ligand>
        <name>carbamoyl phosphate</name>
        <dbReference type="ChEBI" id="CHEBI:58228"/>
    </ligand>
</feature>
<dbReference type="GO" id="GO:0042450">
    <property type="term" value="P:L-arginine biosynthetic process via ornithine"/>
    <property type="evidence" value="ECO:0007669"/>
    <property type="project" value="UniProtKB-UniRule"/>
</dbReference>
<dbReference type="InterPro" id="IPR006130">
    <property type="entry name" value="Asp/Orn_carbamoylTrfase"/>
</dbReference>